<reference evidence="2" key="1">
    <citation type="submission" date="2017-02" db="EMBL/GenBank/DDBJ databases">
        <authorList>
            <person name="Daims H."/>
        </authorList>
    </citation>
    <scope>NUCLEOTIDE SEQUENCE [LARGE SCALE GENOMIC DNA]</scope>
</reference>
<organism evidence="1 2">
    <name type="scientific">Crenothrix polyspora</name>
    <dbReference type="NCBI Taxonomy" id="360316"/>
    <lineage>
        <taxon>Bacteria</taxon>
        <taxon>Pseudomonadati</taxon>
        <taxon>Pseudomonadota</taxon>
        <taxon>Gammaproteobacteria</taxon>
        <taxon>Methylococcales</taxon>
        <taxon>Crenotrichaceae</taxon>
        <taxon>Crenothrix</taxon>
    </lineage>
</organism>
<dbReference type="Proteomes" id="UP000195442">
    <property type="component" value="Unassembled WGS sequence"/>
</dbReference>
<accession>A0A1R4H335</accession>
<dbReference type="AlphaFoldDB" id="A0A1R4H335"/>
<name>A0A1R4H335_9GAMM</name>
<evidence type="ECO:0000313" key="1">
    <source>
        <dbReference type="EMBL" id="SJM90639.1"/>
    </source>
</evidence>
<sequence>MSYIKFMRNMSQTEHCYSAMLKNSIFKENLWLIILAHVSANC</sequence>
<evidence type="ECO:0000313" key="2">
    <source>
        <dbReference type="Proteomes" id="UP000195442"/>
    </source>
</evidence>
<proteinExistence type="predicted"/>
<dbReference type="EMBL" id="FUKJ01000085">
    <property type="protein sequence ID" value="SJM90639.1"/>
    <property type="molecule type" value="Genomic_DNA"/>
</dbReference>
<gene>
    <name evidence="1" type="ORF">CRENPOLYSF2_1750007</name>
</gene>
<protein>
    <submittedName>
        <fullName evidence="1">Uncharacterized protein</fullName>
    </submittedName>
</protein>
<keyword evidence="2" id="KW-1185">Reference proteome</keyword>